<dbReference type="CDD" id="cd09086">
    <property type="entry name" value="ExoIII-like_AP-endo"/>
    <property type="match status" value="1"/>
</dbReference>
<dbReference type="InterPro" id="IPR036691">
    <property type="entry name" value="Endo/exonu/phosph_ase_sf"/>
</dbReference>
<evidence type="ECO:0000259" key="8">
    <source>
        <dbReference type="Pfam" id="PF03372"/>
    </source>
</evidence>
<dbReference type="PANTHER" id="PTHR43250">
    <property type="entry name" value="EXODEOXYRIBONUCLEASE III"/>
    <property type="match status" value="1"/>
</dbReference>
<dbReference type="GO" id="GO:0003677">
    <property type="term" value="F:DNA binding"/>
    <property type="evidence" value="ECO:0007669"/>
    <property type="project" value="InterPro"/>
</dbReference>
<dbReference type="GO" id="GO:0046872">
    <property type="term" value="F:metal ion binding"/>
    <property type="evidence" value="ECO:0007669"/>
    <property type="project" value="UniProtKB-KW"/>
</dbReference>
<sequence>MRIATYNAASVRARLPLILDWLAEHEPDVLAIQETKVEDDKFPTAAFDDLGYHVSLNGQKAWNGVATLSLMPPSRVQRGFGDPLFPEDARLIACDVGGLEIVNTYVPNGSAVGSDKFEYKLRWLGRFAAFLRERYRPDQPLLWLGDINIAPTPDDVYDSRKFAGQVGHHPLEFEALRRIVDFGFTDLFRKFHEGPGLYTYWDFVIPRSVERNLGWRIDHLYGTKPVAERCTSCEIEHLARSVDKPSDHTFVFAEINL</sequence>
<feature type="active site" evidence="5">
    <location>
        <position position="105"/>
    </location>
</feature>
<organism evidence="9 10">
    <name type="scientific">Fimbriimonas ginsengisoli</name>
    <dbReference type="NCBI Taxonomy" id="1005039"/>
    <lineage>
        <taxon>Bacteria</taxon>
        <taxon>Bacillati</taxon>
        <taxon>Armatimonadota</taxon>
        <taxon>Fimbriimonadia</taxon>
        <taxon>Fimbriimonadales</taxon>
        <taxon>Fimbriimonadaceae</taxon>
        <taxon>Fimbriimonas</taxon>
    </lineage>
</organism>
<dbReference type="PROSITE" id="PS00726">
    <property type="entry name" value="AP_NUCLEASE_F1_1"/>
    <property type="match status" value="1"/>
</dbReference>
<feature type="binding site" evidence="6">
    <location>
        <position position="34"/>
    </location>
    <ligand>
        <name>Mg(2+)</name>
        <dbReference type="ChEBI" id="CHEBI:18420"/>
        <label>1</label>
    </ligand>
</feature>
<dbReference type="Gene3D" id="3.60.10.10">
    <property type="entry name" value="Endonuclease/exonuclease/phosphatase"/>
    <property type="match status" value="1"/>
</dbReference>
<dbReference type="PANTHER" id="PTHR43250:SF2">
    <property type="entry name" value="EXODEOXYRIBONUCLEASE III"/>
    <property type="match status" value="1"/>
</dbReference>
<keyword evidence="4 6" id="KW-0460">Magnesium</keyword>
<protein>
    <submittedName>
        <fullName evidence="9">Exodeoxyribonuclease III</fullName>
        <ecNumber evidence="9">3.1.11.2</ecNumber>
    </submittedName>
</protein>
<proteinExistence type="inferred from homology"/>
<evidence type="ECO:0000313" key="9">
    <source>
        <dbReference type="EMBL" id="MBI1757207.1"/>
    </source>
</evidence>
<feature type="binding site" evidence="6">
    <location>
        <position position="7"/>
    </location>
    <ligand>
        <name>Mg(2+)</name>
        <dbReference type="ChEBI" id="CHEBI:18420"/>
        <label>1</label>
    </ligand>
</feature>
<keyword evidence="3 9" id="KW-0378">Hydrolase</keyword>
<dbReference type="InterPro" id="IPR005135">
    <property type="entry name" value="Endo/exonuclease/phosphatase"/>
</dbReference>
<comment type="cofactor">
    <cofactor evidence="6">
        <name>Mg(2+)</name>
        <dbReference type="ChEBI" id="CHEBI:18420"/>
    </cofactor>
    <cofactor evidence="6">
        <name>Mn(2+)</name>
        <dbReference type="ChEBI" id="CHEBI:29035"/>
    </cofactor>
    <text evidence="6">Probably binds two magnesium or manganese ions per subunit.</text>
</comment>
<name>A0A931LWZ2_FIMGI</name>
<dbReference type="GO" id="GO:0006281">
    <property type="term" value="P:DNA repair"/>
    <property type="evidence" value="ECO:0007669"/>
    <property type="project" value="InterPro"/>
</dbReference>
<feature type="binding site" evidence="6">
    <location>
        <position position="248"/>
    </location>
    <ligand>
        <name>Mg(2+)</name>
        <dbReference type="ChEBI" id="CHEBI:18420"/>
        <label>1</label>
    </ligand>
</feature>
<feature type="active site" description="Proton acceptor" evidence="5">
    <location>
        <position position="248"/>
    </location>
</feature>
<gene>
    <name evidence="9" type="primary">xth</name>
    <name evidence="9" type="ORF">HYR64_08895</name>
</gene>
<keyword evidence="6" id="KW-0464">Manganese</keyword>
<dbReference type="Proteomes" id="UP000727962">
    <property type="component" value="Unassembled WGS sequence"/>
</dbReference>
<feature type="binding site" evidence="6">
    <location>
        <position position="247"/>
    </location>
    <ligand>
        <name>Mg(2+)</name>
        <dbReference type="ChEBI" id="CHEBI:18420"/>
        <label>1</label>
    </ligand>
</feature>
<dbReference type="AlphaFoldDB" id="A0A931LWZ2"/>
<dbReference type="GO" id="GO:0008311">
    <property type="term" value="F:double-stranded DNA 3'-5' DNA exonuclease activity"/>
    <property type="evidence" value="ECO:0007669"/>
    <property type="project" value="UniProtKB-EC"/>
</dbReference>
<keyword evidence="2 6" id="KW-0479">Metal-binding</keyword>
<dbReference type="NCBIfam" id="TIGR00195">
    <property type="entry name" value="exoDNase_III"/>
    <property type="match status" value="1"/>
</dbReference>
<feature type="binding site" evidence="6">
    <location>
        <position position="146"/>
    </location>
    <ligand>
        <name>Mg(2+)</name>
        <dbReference type="ChEBI" id="CHEBI:18420"/>
        <label>1</label>
    </ligand>
</feature>
<evidence type="ECO:0000256" key="3">
    <source>
        <dbReference type="ARBA" id="ARBA00022801"/>
    </source>
</evidence>
<evidence type="ECO:0000256" key="4">
    <source>
        <dbReference type="ARBA" id="ARBA00022842"/>
    </source>
</evidence>
<dbReference type="SUPFAM" id="SSF56219">
    <property type="entry name" value="DNase I-like"/>
    <property type="match status" value="1"/>
</dbReference>
<dbReference type="EC" id="3.1.11.2" evidence="9"/>
<evidence type="ECO:0000256" key="6">
    <source>
        <dbReference type="PIRSR" id="PIRSR604808-2"/>
    </source>
</evidence>
<evidence type="ECO:0000256" key="2">
    <source>
        <dbReference type="ARBA" id="ARBA00022723"/>
    </source>
</evidence>
<dbReference type="InterPro" id="IPR037493">
    <property type="entry name" value="ExoIII-like"/>
</dbReference>
<comment type="caution">
    <text evidence="9">The sequence shown here is derived from an EMBL/GenBank/DDBJ whole genome shotgun (WGS) entry which is preliminary data.</text>
</comment>
<evidence type="ECO:0000256" key="7">
    <source>
        <dbReference type="PIRSR" id="PIRSR604808-3"/>
    </source>
</evidence>
<evidence type="ECO:0000256" key="1">
    <source>
        <dbReference type="ARBA" id="ARBA00007092"/>
    </source>
</evidence>
<feature type="binding site" evidence="6">
    <location>
        <position position="148"/>
    </location>
    <ligand>
        <name>Mg(2+)</name>
        <dbReference type="ChEBI" id="CHEBI:18420"/>
        <label>1</label>
    </ligand>
</feature>
<accession>A0A931LWZ2</accession>
<evidence type="ECO:0000256" key="5">
    <source>
        <dbReference type="PIRSR" id="PIRSR604808-1"/>
    </source>
</evidence>
<dbReference type="InterPro" id="IPR004808">
    <property type="entry name" value="AP_endonuc_1"/>
</dbReference>
<feature type="site" description="Transition state stabilizer" evidence="7">
    <location>
        <position position="148"/>
    </location>
</feature>
<dbReference type="NCBIfam" id="TIGR00633">
    <property type="entry name" value="xth"/>
    <property type="match status" value="1"/>
</dbReference>
<comment type="similarity">
    <text evidence="1">Belongs to the DNA repair enzymes AP/ExoA family.</text>
</comment>
<reference evidence="9" key="1">
    <citation type="submission" date="2020-07" db="EMBL/GenBank/DDBJ databases">
        <title>Huge and variable diversity of episymbiotic CPR bacteria and DPANN archaea in groundwater ecosystems.</title>
        <authorList>
            <person name="He C.Y."/>
            <person name="Keren R."/>
            <person name="Whittaker M."/>
            <person name="Farag I.F."/>
            <person name="Doudna J."/>
            <person name="Cate J.H.D."/>
            <person name="Banfield J.F."/>
        </authorList>
    </citation>
    <scope>NUCLEOTIDE SEQUENCE</scope>
    <source>
        <strain evidence="9">NC_groundwater_17_Pr7_B-0.1um_64_12</strain>
    </source>
</reference>
<dbReference type="GO" id="GO:0004519">
    <property type="term" value="F:endonuclease activity"/>
    <property type="evidence" value="ECO:0007669"/>
    <property type="project" value="InterPro"/>
</dbReference>
<dbReference type="InterPro" id="IPR020847">
    <property type="entry name" value="AP_endonuclease_F1_BS"/>
</dbReference>
<feature type="site" description="Important for catalytic activity" evidence="7">
    <location>
        <position position="218"/>
    </location>
</feature>
<dbReference type="EMBL" id="JACOSL010000056">
    <property type="protein sequence ID" value="MBI1757207.1"/>
    <property type="molecule type" value="Genomic_DNA"/>
</dbReference>
<evidence type="ECO:0000313" key="10">
    <source>
        <dbReference type="Proteomes" id="UP000727962"/>
    </source>
</evidence>
<dbReference type="PROSITE" id="PS51435">
    <property type="entry name" value="AP_NUCLEASE_F1_4"/>
    <property type="match status" value="1"/>
</dbReference>
<feature type="active site" description="Proton donor/acceptor" evidence="5">
    <location>
        <position position="146"/>
    </location>
</feature>
<feature type="domain" description="Endonuclease/exonuclease/phosphatase" evidence="8">
    <location>
        <begin position="4"/>
        <end position="248"/>
    </location>
</feature>
<dbReference type="Pfam" id="PF03372">
    <property type="entry name" value="Exo_endo_phos"/>
    <property type="match status" value="1"/>
</dbReference>
<feature type="site" description="Interaction with DNA substrate" evidence="7">
    <location>
        <position position="248"/>
    </location>
</feature>